<dbReference type="RefSeq" id="WP_136415956.1">
    <property type="nucleotide sequence ID" value="NZ_CP039396.1"/>
</dbReference>
<keyword evidence="3" id="KW-0378">Hydrolase</keyword>
<sequence>MKVVLLSPGAKVPKRVNDYAAGYDLFAPKDSVVKPGRNLIPIDISIELDPHTEGEVRPCSGYSINGMKGFSLNDLKTEKRFDADVIIGTVDEDYRGVVGAIIKSYEDKPFVIKQGAKIAQLVVKNYIGKPFEIASELSKTERGSKGFGELEHK</sequence>
<dbReference type="InterPro" id="IPR008181">
    <property type="entry name" value="dUTPase"/>
</dbReference>
<dbReference type="Gene3D" id="2.70.40.10">
    <property type="match status" value="1"/>
</dbReference>
<dbReference type="EMBL" id="CP039396">
    <property type="protein sequence ID" value="QCD42756.1"/>
    <property type="molecule type" value="Genomic_DNA"/>
</dbReference>
<protein>
    <recommendedName>
        <fullName evidence="2">dUTP diphosphatase</fullName>
        <ecNumber evidence="2">3.6.1.23</ecNumber>
    </recommendedName>
</protein>
<evidence type="ECO:0000313" key="8">
    <source>
        <dbReference type="Proteomes" id="UP000297149"/>
    </source>
</evidence>
<dbReference type="GO" id="GO:0000287">
    <property type="term" value="F:magnesium ion binding"/>
    <property type="evidence" value="ECO:0007669"/>
    <property type="project" value="InterPro"/>
</dbReference>
<proteinExistence type="inferred from homology"/>
<feature type="domain" description="dUTPase-like" evidence="6">
    <location>
        <begin position="10"/>
        <end position="67"/>
    </location>
</feature>
<dbReference type="InterPro" id="IPR033704">
    <property type="entry name" value="dUTPase_trimeric"/>
</dbReference>
<dbReference type="KEGG" id="ddb:E7747_10975"/>
<dbReference type="EC" id="3.6.1.23" evidence="2"/>
<dbReference type="GO" id="GO:0006226">
    <property type="term" value="P:dUMP biosynthetic process"/>
    <property type="evidence" value="ECO:0007669"/>
    <property type="project" value="InterPro"/>
</dbReference>
<accession>A0A4P7W3Z4</accession>
<dbReference type="PANTHER" id="PTHR11241:SF0">
    <property type="entry name" value="DEOXYURIDINE 5'-TRIPHOSPHATE NUCLEOTIDOHYDROLASE"/>
    <property type="match status" value="1"/>
</dbReference>
<dbReference type="GO" id="GO:0046081">
    <property type="term" value="P:dUTP catabolic process"/>
    <property type="evidence" value="ECO:0007669"/>
    <property type="project" value="InterPro"/>
</dbReference>
<dbReference type="Pfam" id="PF00692">
    <property type="entry name" value="dUTPase"/>
    <property type="match status" value="2"/>
</dbReference>
<evidence type="ECO:0000256" key="4">
    <source>
        <dbReference type="ARBA" id="ARBA00023080"/>
    </source>
</evidence>
<dbReference type="InterPro" id="IPR036157">
    <property type="entry name" value="dUTPase-like_sf"/>
</dbReference>
<dbReference type="GO" id="GO:0004170">
    <property type="term" value="F:dUTP diphosphatase activity"/>
    <property type="evidence" value="ECO:0007669"/>
    <property type="project" value="UniProtKB-EC"/>
</dbReference>
<keyword evidence="8" id="KW-1185">Reference proteome</keyword>
<organism evidence="7 8">
    <name type="scientific">Duncaniella dubosii</name>
    <dbReference type="NCBI Taxonomy" id="2518971"/>
    <lineage>
        <taxon>Bacteria</taxon>
        <taxon>Pseudomonadati</taxon>
        <taxon>Bacteroidota</taxon>
        <taxon>Bacteroidia</taxon>
        <taxon>Bacteroidales</taxon>
        <taxon>Muribaculaceae</taxon>
        <taxon>Duncaniella</taxon>
    </lineage>
</organism>
<evidence type="ECO:0000256" key="1">
    <source>
        <dbReference type="ARBA" id="ARBA00006581"/>
    </source>
</evidence>
<dbReference type="Proteomes" id="UP000297149">
    <property type="component" value="Chromosome"/>
</dbReference>
<evidence type="ECO:0000313" key="7">
    <source>
        <dbReference type="EMBL" id="QCD42756.1"/>
    </source>
</evidence>
<name>A0A4P7W3Z4_9BACT</name>
<dbReference type="SUPFAM" id="SSF51283">
    <property type="entry name" value="dUTPase-like"/>
    <property type="match status" value="1"/>
</dbReference>
<gene>
    <name evidence="7" type="ORF">E7747_10975</name>
</gene>
<dbReference type="InterPro" id="IPR029054">
    <property type="entry name" value="dUTPase-like"/>
</dbReference>
<reference evidence="8" key="1">
    <citation type="submission" date="2019-02" db="EMBL/GenBank/DDBJ databases">
        <title>Isolation and identification of novel species under the genus Muribaculum.</title>
        <authorList>
            <person name="Miyake S."/>
            <person name="Ding Y."/>
            <person name="Low A."/>
            <person name="Soh M."/>
            <person name="Seedorf H."/>
        </authorList>
    </citation>
    <scope>NUCLEOTIDE SEQUENCE [LARGE SCALE GENOMIC DNA]</scope>
    <source>
        <strain evidence="8">H5</strain>
    </source>
</reference>
<evidence type="ECO:0000256" key="3">
    <source>
        <dbReference type="ARBA" id="ARBA00022801"/>
    </source>
</evidence>
<evidence type="ECO:0000256" key="2">
    <source>
        <dbReference type="ARBA" id="ARBA00012379"/>
    </source>
</evidence>
<dbReference type="PANTHER" id="PTHR11241">
    <property type="entry name" value="DEOXYURIDINE 5'-TRIPHOSPHATE NUCLEOTIDOHYDROLASE"/>
    <property type="match status" value="1"/>
</dbReference>
<evidence type="ECO:0000259" key="6">
    <source>
        <dbReference type="Pfam" id="PF00692"/>
    </source>
</evidence>
<dbReference type="CDD" id="cd07557">
    <property type="entry name" value="trimeric_dUTPase"/>
    <property type="match status" value="1"/>
</dbReference>
<feature type="domain" description="dUTPase-like" evidence="6">
    <location>
        <begin position="88"/>
        <end position="148"/>
    </location>
</feature>
<comment type="catalytic activity">
    <reaction evidence="5">
        <text>dUTP + H2O = dUMP + diphosphate + H(+)</text>
        <dbReference type="Rhea" id="RHEA:10248"/>
        <dbReference type="ChEBI" id="CHEBI:15377"/>
        <dbReference type="ChEBI" id="CHEBI:15378"/>
        <dbReference type="ChEBI" id="CHEBI:33019"/>
        <dbReference type="ChEBI" id="CHEBI:61555"/>
        <dbReference type="ChEBI" id="CHEBI:246422"/>
        <dbReference type="EC" id="3.6.1.23"/>
    </reaction>
</comment>
<dbReference type="AlphaFoldDB" id="A0A4P7W3Z4"/>
<evidence type="ECO:0000256" key="5">
    <source>
        <dbReference type="ARBA" id="ARBA00047686"/>
    </source>
</evidence>
<comment type="similarity">
    <text evidence="1">Belongs to the dUTPase family.</text>
</comment>
<keyword evidence="4" id="KW-0546">Nucleotide metabolism</keyword>